<dbReference type="PROSITE" id="PS51257">
    <property type="entry name" value="PROKAR_LIPOPROTEIN"/>
    <property type="match status" value="1"/>
</dbReference>
<dbReference type="GO" id="GO:0030203">
    <property type="term" value="P:glycosaminoglycan metabolic process"/>
    <property type="evidence" value="ECO:0007669"/>
    <property type="project" value="TreeGrafter"/>
</dbReference>
<dbReference type="Gene3D" id="3.90.182.10">
    <property type="entry name" value="Toxin - Anthrax Protective Antigen,domain 1"/>
    <property type="match status" value="1"/>
</dbReference>
<evidence type="ECO:0000256" key="6">
    <source>
        <dbReference type="PIRSR" id="PIRSR625705-1"/>
    </source>
</evidence>
<evidence type="ECO:0000256" key="5">
    <source>
        <dbReference type="ARBA" id="ARBA00023295"/>
    </source>
</evidence>
<dbReference type="EC" id="3.2.1.52" evidence="3"/>
<dbReference type="Proteomes" id="UP000036908">
    <property type="component" value="Unassembled WGS sequence"/>
</dbReference>
<dbReference type="Pfam" id="PF02838">
    <property type="entry name" value="Glyco_hydro_20b"/>
    <property type="match status" value="1"/>
</dbReference>
<dbReference type="Pfam" id="PF13287">
    <property type="entry name" value="Fn3_assoc"/>
    <property type="match status" value="1"/>
</dbReference>
<proteinExistence type="inferred from homology"/>
<dbReference type="Gene3D" id="3.20.20.80">
    <property type="entry name" value="Glycosidases"/>
    <property type="match status" value="1"/>
</dbReference>
<sequence>MKKIVAILGVFAILASSCQSNSYEDLAVSSVQIVPQPQSIETTNNETMVISSGLTIVAVNEEEQKIANYLKDYLTEINWTVKIKEDTPSSNFIAIQQKSIGSDNPEAYVLSTTKEGVKIEAANGKGLFYAVQSLIQMLPLNGEAVKLPVMKINDEPRFVYRGMHLDVARHFFPVEFIKKYLDMMAFYKMNNFHWHLTEDQGWRIEIKQYPKLTEVGSMRKETMVEKNFSPYVGDGTPHGGFYTQEEVKEIVAYAMERQINVIPEIEMPGHSMAALAAYPELGCTPGPFEVGTIWGVYKDIYCPSEETFTFLENVLSEVIELFPGQYIHIGGDEAPKDRWKESAVAQAVIKREGLKDEFELQSYFIRRIEKFLISKGKKLIGWDEILEGGLAPEATVMSWRGEAGGIEAAEQGHDVIMTPNSVAYFDHYQAGPEGEPLAIGGFTTLQDVYDYEPIPEELSKENQKHVLGAQANVWTEYMKTSDHVEYMVFPRMLALSETVWTKPENKNWERFQKKLKYQYQLLDSKNINYHVAAPAGLKQGLTLSEKIEIELSVPYSDAKIFYTTDGSQPSENSIEYTAPFILNIAEKELQVKAVTVTSTGKSSPIVQGVYKKAELVESINPLKVDNGLQTMLYKRNYSSVSQIEGKASSTFVSENVVLPTNQPNQFGLVFQGLINVPTDGIYIFYTTSDDGSVLNIDGQKVVDNDGPHGAQERMGEIALKAGYHNFLLKYFEAGGGETLSVAFQGPGIEKQAIPANMFKH</sequence>
<dbReference type="PANTHER" id="PTHR22600">
    <property type="entry name" value="BETA-HEXOSAMINIDASE"/>
    <property type="match status" value="1"/>
</dbReference>
<dbReference type="InterPro" id="IPR026876">
    <property type="entry name" value="Fn3_assoc_repeat"/>
</dbReference>
<evidence type="ECO:0000256" key="7">
    <source>
        <dbReference type="SAM" id="SignalP"/>
    </source>
</evidence>
<reference evidence="10" key="1">
    <citation type="submission" date="2014-11" db="EMBL/GenBank/DDBJ databases">
        <title>Genome sequencing of Roseivirga sp. D-25.</title>
        <authorList>
            <person name="Selvaratnam C."/>
            <person name="Thevarajoo S."/>
            <person name="Goh K.M."/>
            <person name="Eee R."/>
            <person name="Chan K.-G."/>
            <person name="Chong C.S."/>
        </authorList>
    </citation>
    <scope>NUCLEOTIDE SEQUENCE [LARGE SCALE GENOMIC DNA]</scope>
    <source>
        <strain evidence="10">D-25</strain>
    </source>
</reference>
<name>A0A0L8AL23_9BACT</name>
<dbReference type="RefSeq" id="WP_053223339.1">
    <property type="nucleotide sequence ID" value="NZ_JSVA01000009.1"/>
</dbReference>
<dbReference type="AlphaFoldDB" id="A0A0L8AL23"/>
<organism evidence="9 10">
    <name type="scientific">Roseivirga seohaensis subsp. aquiponti</name>
    <dbReference type="NCBI Taxonomy" id="1566026"/>
    <lineage>
        <taxon>Bacteria</taxon>
        <taxon>Pseudomonadati</taxon>
        <taxon>Bacteroidota</taxon>
        <taxon>Cytophagia</taxon>
        <taxon>Cytophagales</taxon>
        <taxon>Roseivirgaceae</taxon>
        <taxon>Roseivirga</taxon>
    </lineage>
</organism>
<dbReference type="InterPro" id="IPR017853">
    <property type="entry name" value="GH"/>
</dbReference>
<dbReference type="PRINTS" id="PR00738">
    <property type="entry name" value="GLHYDRLASE20"/>
</dbReference>
<dbReference type="PATRIC" id="fig|1566026.4.peg.3583"/>
<dbReference type="InterPro" id="IPR011658">
    <property type="entry name" value="PA14_dom"/>
</dbReference>
<evidence type="ECO:0000256" key="2">
    <source>
        <dbReference type="ARBA" id="ARBA00006285"/>
    </source>
</evidence>
<evidence type="ECO:0000256" key="4">
    <source>
        <dbReference type="ARBA" id="ARBA00022801"/>
    </source>
</evidence>
<dbReference type="InterPro" id="IPR015883">
    <property type="entry name" value="Glyco_hydro_20_cat"/>
</dbReference>
<dbReference type="InterPro" id="IPR029018">
    <property type="entry name" value="Hex-like_dom2"/>
</dbReference>
<keyword evidence="7" id="KW-0732">Signal</keyword>
<comment type="catalytic activity">
    <reaction evidence="1">
        <text>Hydrolysis of terminal non-reducing N-acetyl-D-hexosamine residues in N-acetyl-beta-D-hexosaminides.</text>
        <dbReference type="EC" id="3.2.1.52"/>
    </reaction>
</comment>
<keyword evidence="4" id="KW-0378">Hydrolase</keyword>
<evidence type="ECO:0000256" key="1">
    <source>
        <dbReference type="ARBA" id="ARBA00001231"/>
    </source>
</evidence>
<dbReference type="GO" id="GO:0005975">
    <property type="term" value="P:carbohydrate metabolic process"/>
    <property type="evidence" value="ECO:0007669"/>
    <property type="project" value="InterPro"/>
</dbReference>
<dbReference type="Pfam" id="PF07691">
    <property type="entry name" value="PA14"/>
    <property type="match status" value="1"/>
</dbReference>
<feature type="domain" description="PA14" evidence="8">
    <location>
        <begin position="623"/>
        <end position="757"/>
    </location>
</feature>
<feature type="active site" description="Proton donor" evidence="6">
    <location>
        <position position="333"/>
    </location>
</feature>
<comment type="similarity">
    <text evidence="2">Belongs to the glycosyl hydrolase 20 family.</text>
</comment>
<evidence type="ECO:0000259" key="8">
    <source>
        <dbReference type="PROSITE" id="PS51820"/>
    </source>
</evidence>
<evidence type="ECO:0000313" key="10">
    <source>
        <dbReference type="Proteomes" id="UP000036908"/>
    </source>
</evidence>
<dbReference type="SMART" id="SM00758">
    <property type="entry name" value="PA14"/>
    <property type="match status" value="1"/>
</dbReference>
<dbReference type="SUPFAM" id="SSF51445">
    <property type="entry name" value="(Trans)glycosidases"/>
    <property type="match status" value="1"/>
</dbReference>
<dbReference type="GO" id="GO:0016020">
    <property type="term" value="C:membrane"/>
    <property type="evidence" value="ECO:0007669"/>
    <property type="project" value="TreeGrafter"/>
</dbReference>
<dbReference type="SUPFAM" id="SSF56988">
    <property type="entry name" value="Anthrax protective antigen"/>
    <property type="match status" value="1"/>
</dbReference>
<dbReference type="OrthoDB" id="9763537at2"/>
<dbReference type="PANTHER" id="PTHR22600:SF57">
    <property type="entry name" value="BETA-N-ACETYLHEXOSAMINIDASE"/>
    <property type="match status" value="1"/>
</dbReference>
<dbReference type="EMBL" id="JSVA01000009">
    <property type="protein sequence ID" value="KOF02922.1"/>
    <property type="molecule type" value="Genomic_DNA"/>
</dbReference>
<protein>
    <recommendedName>
        <fullName evidence="3">beta-N-acetylhexosaminidase</fullName>
        <ecNumber evidence="3">3.2.1.52</ecNumber>
    </recommendedName>
</protein>
<feature type="chain" id="PRO_5005580534" description="beta-N-acetylhexosaminidase" evidence="7">
    <location>
        <begin position="23"/>
        <end position="760"/>
    </location>
</feature>
<dbReference type="PROSITE" id="PS51820">
    <property type="entry name" value="PA14"/>
    <property type="match status" value="1"/>
</dbReference>
<evidence type="ECO:0000256" key="3">
    <source>
        <dbReference type="ARBA" id="ARBA00012663"/>
    </source>
</evidence>
<evidence type="ECO:0000313" key="9">
    <source>
        <dbReference type="EMBL" id="KOF02922.1"/>
    </source>
</evidence>
<accession>A0A0L8AL23</accession>
<dbReference type="InterPro" id="IPR025705">
    <property type="entry name" value="Beta_hexosaminidase_sua/sub"/>
</dbReference>
<keyword evidence="10" id="KW-1185">Reference proteome</keyword>
<dbReference type="SUPFAM" id="SSF55545">
    <property type="entry name" value="beta-N-acetylhexosaminidase-like domain"/>
    <property type="match status" value="1"/>
</dbReference>
<feature type="signal peptide" evidence="7">
    <location>
        <begin position="1"/>
        <end position="22"/>
    </location>
</feature>
<dbReference type="GO" id="GO:0004563">
    <property type="term" value="F:beta-N-acetylhexosaminidase activity"/>
    <property type="evidence" value="ECO:0007669"/>
    <property type="project" value="UniProtKB-EC"/>
</dbReference>
<dbReference type="InterPro" id="IPR015882">
    <property type="entry name" value="HEX_bac_N"/>
</dbReference>
<dbReference type="CDD" id="cd06563">
    <property type="entry name" value="GH20_chitobiase-like"/>
    <property type="match status" value="1"/>
</dbReference>
<dbReference type="InterPro" id="IPR037524">
    <property type="entry name" value="PA14/GLEYA"/>
</dbReference>
<comment type="caution">
    <text evidence="9">The sequence shown here is derived from an EMBL/GenBank/DDBJ whole genome shotgun (WGS) entry which is preliminary data.</text>
</comment>
<dbReference type="Gene3D" id="3.30.379.10">
    <property type="entry name" value="Chitobiase/beta-hexosaminidase domain 2-like"/>
    <property type="match status" value="1"/>
</dbReference>
<keyword evidence="5" id="KW-0326">Glycosidase</keyword>
<gene>
    <name evidence="9" type="ORF">OB69_08750</name>
</gene>
<dbReference type="Pfam" id="PF00728">
    <property type="entry name" value="Glyco_hydro_20"/>
    <property type="match status" value="1"/>
</dbReference>